<dbReference type="KEGG" id="bsan:CHH28_03945"/>
<proteinExistence type="predicted"/>
<gene>
    <name evidence="2" type="ORF">CHH28_03945</name>
</gene>
<evidence type="ECO:0000313" key="3">
    <source>
        <dbReference type="Proteomes" id="UP000202440"/>
    </source>
</evidence>
<evidence type="ECO:0000313" key="2">
    <source>
        <dbReference type="EMBL" id="ASP37877.1"/>
    </source>
</evidence>
<sequence>MRDPVKWFGRPQGVKERWVCDLCGLPGNRYCPNRTRELYVPKVTGPVTTEICQVMQKVVVDGKEQIIAVWPSELAAFLHRHGMPVAQVPAYQAQQMAGERYFAPVIQSPVAGAVYIRRHDQLTAQEQQIKLQGATTNRVKRVKWYLDDKLIADSDQPYVPIYISPPAGEYVVTLVDDTGGSDSVVLTVEDYRAISETGSSSAP</sequence>
<protein>
    <recommendedName>
        <fullName evidence="1">Penicillin-binding C-terminal domain-containing protein</fullName>
    </recommendedName>
</protein>
<feature type="domain" description="Penicillin-binding C-terminal" evidence="1">
    <location>
        <begin position="103"/>
        <end position="184"/>
    </location>
</feature>
<dbReference type="Pfam" id="PF06832">
    <property type="entry name" value="BiPBP_C"/>
    <property type="match status" value="1"/>
</dbReference>
<dbReference type="InterPro" id="IPR009647">
    <property type="entry name" value="PBP_C"/>
</dbReference>
<keyword evidence="3" id="KW-1185">Reference proteome</keyword>
<reference evidence="2 3" key="1">
    <citation type="submission" date="2017-07" db="EMBL/GenBank/DDBJ databases">
        <title>Annotated genome sequence of Bacterioplanes sanyensis isolated from Red Sea.</title>
        <authorList>
            <person name="Rehman Z.U."/>
        </authorList>
    </citation>
    <scope>NUCLEOTIDE SEQUENCE [LARGE SCALE GENOMIC DNA]</scope>
    <source>
        <strain evidence="2 3">NV9</strain>
    </source>
</reference>
<accession>A0A222FFN8</accession>
<name>A0A222FFN8_9GAMM</name>
<dbReference type="AlphaFoldDB" id="A0A222FFN8"/>
<organism evidence="2 3">
    <name type="scientific">Bacterioplanes sanyensis</name>
    <dbReference type="NCBI Taxonomy" id="1249553"/>
    <lineage>
        <taxon>Bacteria</taxon>
        <taxon>Pseudomonadati</taxon>
        <taxon>Pseudomonadota</taxon>
        <taxon>Gammaproteobacteria</taxon>
        <taxon>Oceanospirillales</taxon>
        <taxon>Oceanospirillaceae</taxon>
        <taxon>Bacterioplanes</taxon>
    </lineage>
</organism>
<dbReference type="Proteomes" id="UP000202440">
    <property type="component" value="Chromosome"/>
</dbReference>
<evidence type="ECO:0000259" key="1">
    <source>
        <dbReference type="Pfam" id="PF06832"/>
    </source>
</evidence>
<dbReference type="EMBL" id="CP022530">
    <property type="protein sequence ID" value="ASP37877.1"/>
    <property type="molecule type" value="Genomic_DNA"/>
</dbReference>